<keyword evidence="3" id="KW-0413">Isomerase</keyword>
<dbReference type="FunFam" id="3.90.850.10:FF:000002">
    <property type="entry name" value="2-hydroxyhepta-2,4-diene-1,7-dioate isomerase"/>
    <property type="match status" value="1"/>
</dbReference>
<dbReference type="InterPro" id="IPR036663">
    <property type="entry name" value="Fumarylacetoacetase_C_sf"/>
</dbReference>
<dbReference type="SUPFAM" id="SSF56529">
    <property type="entry name" value="FAH"/>
    <property type="match status" value="1"/>
</dbReference>
<evidence type="ECO:0000256" key="1">
    <source>
        <dbReference type="ARBA" id="ARBA00022723"/>
    </source>
</evidence>
<name>A0A841I3P0_9DEIO</name>
<evidence type="ECO:0000313" key="4">
    <source>
        <dbReference type="Proteomes" id="UP000569951"/>
    </source>
</evidence>
<evidence type="ECO:0000259" key="2">
    <source>
        <dbReference type="Pfam" id="PF01557"/>
    </source>
</evidence>
<dbReference type="NCBIfam" id="TIGR02303">
    <property type="entry name" value="HpaG-C-term"/>
    <property type="match status" value="1"/>
</dbReference>
<gene>
    <name evidence="3" type="ORF">HNR42_002466</name>
</gene>
<dbReference type="GO" id="GO:1901023">
    <property type="term" value="P:4-hydroxyphenylacetate catabolic process"/>
    <property type="evidence" value="ECO:0007669"/>
    <property type="project" value="InterPro"/>
</dbReference>
<dbReference type="InterPro" id="IPR011234">
    <property type="entry name" value="Fumarylacetoacetase-like_C"/>
</dbReference>
<dbReference type="EMBL" id="JACHHG010000009">
    <property type="protein sequence ID" value="MBB6099030.1"/>
    <property type="molecule type" value="Genomic_DNA"/>
</dbReference>
<dbReference type="Gene3D" id="2.30.30.370">
    <property type="entry name" value="FAH"/>
    <property type="match status" value="1"/>
</dbReference>
<accession>A0A841I3P0</accession>
<dbReference type="GO" id="GO:0018800">
    <property type="term" value="F:5-oxopent-3-ene-1,2,5-tricarboxylate decarboxylase activity"/>
    <property type="evidence" value="ECO:0007669"/>
    <property type="project" value="UniProtKB-EC"/>
</dbReference>
<dbReference type="AlphaFoldDB" id="A0A841I3P0"/>
<dbReference type="EC" id="5.3.3.-" evidence="3"/>
<dbReference type="Pfam" id="PF01557">
    <property type="entry name" value="FAA_hydrolase"/>
    <property type="match status" value="1"/>
</dbReference>
<reference evidence="3 4" key="1">
    <citation type="submission" date="2020-08" db="EMBL/GenBank/DDBJ databases">
        <title>Genomic Encyclopedia of Type Strains, Phase IV (KMG-IV): sequencing the most valuable type-strain genomes for metagenomic binning, comparative biology and taxonomic classification.</title>
        <authorList>
            <person name="Goeker M."/>
        </authorList>
    </citation>
    <scope>NUCLEOTIDE SEQUENCE [LARGE SCALE GENOMIC DNA]</scope>
    <source>
        <strain evidence="3 4">DSM 21458</strain>
    </source>
</reference>
<sequence>MRHARVIAAGQYQDVTVEGEYVVTAAGHRHRLEEVTWLPPVQAGTILALALNYGDHATELNLERPEQPALFPKFRNALVGHLGTVVRPRGVEFMHYENELAVIIGRSARRVKAADAMAYVKGYTIFNDLVVRDFVINHFRPPVKPKNFDTFGPIGPWWVDAADIEDPHNLEITTYVNGELRQRGNTRDMLFRIPEIIEYVSEFMTLEENDILCTGTPKGISHIRPGDVMELHIEGIGMLKNRVVAEETLLEEAARLEVSQ</sequence>
<proteinExistence type="predicted"/>
<keyword evidence="3" id="KW-0456">Lyase</keyword>
<protein>
    <submittedName>
        <fullName evidence="3">5-oxopent-3-ene-1,2,5-tricarboxylate decarboxylase/2-hydroxyhepta-2,4-diene-1,7-dioate isomerase</fullName>
        <ecNumber evidence="3">4.1.1.68</ecNumber>
        <ecNumber evidence="3">5.3.3.-</ecNumber>
    </submittedName>
</protein>
<dbReference type="RefSeq" id="WP_183987789.1">
    <property type="nucleotide sequence ID" value="NZ_JACHHG010000009.1"/>
</dbReference>
<dbReference type="GO" id="GO:0046872">
    <property type="term" value="F:metal ion binding"/>
    <property type="evidence" value="ECO:0007669"/>
    <property type="project" value="UniProtKB-KW"/>
</dbReference>
<comment type="caution">
    <text evidence="3">The sequence shown here is derived from an EMBL/GenBank/DDBJ whole genome shotgun (WGS) entry which is preliminary data.</text>
</comment>
<keyword evidence="4" id="KW-1185">Reference proteome</keyword>
<dbReference type="Gene3D" id="3.90.850.10">
    <property type="entry name" value="Fumarylacetoacetase-like, C-terminal domain"/>
    <property type="match status" value="1"/>
</dbReference>
<dbReference type="EC" id="4.1.1.68" evidence="3"/>
<organism evidence="3 4">
    <name type="scientific">Deinobacterium chartae</name>
    <dbReference type="NCBI Taxonomy" id="521158"/>
    <lineage>
        <taxon>Bacteria</taxon>
        <taxon>Thermotogati</taxon>
        <taxon>Deinococcota</taxon>
        <taxon>Deinococci</taxon>
        <taxon>Deinococcales</taxon>
        <taxon>Deinococcaceae</taxon>
        <taxon>Deinobacterium</taxon>
    </lineage>
</organism>
<feature type="domain" description="Fumarylacetoacetase-like C-terminal" evidence="2">
    <location>
        <begin position="46"/>
        <end position="244"/>
    </location>
</feature>
<dbReference type="Proteomes" id="UP000569951">
    <property type="component" value="Unassembled WGS sequence"/>
</dbReference>
<dbReference type="InterPro" id="IPR012684">
    <property type="entry name" value="HPA_isomer/decarb_C"/>
</dbReference>
<dbReference type="PANTHER" id="PTHR11820">
    <property type="entry name" value="ACYLPYRUVASE"/>
    <property type="match status" value="1"/>
</dbReference>
<dbReference type="PANTHER" id="PTHR11820:SF114">
    <property type="entry name" value="4-HYDROXYPHENYLACETATE CATABOLISM PROTEIN"/>
    <property type="match status" value="1"/>
</dbReference>
<evidence type="ECO:0000313" key="3">
    <source>
        <dbReference type="EMBL" id="MBB6099030.1"/>
    </source>
</evidence>
<keyword evidence="1" id="KW-0479">Metal-binding</keyword>
<dbReference type="GO" id="GO:0008704">
    <property type="term" value="F:5-carboxymethyl-2-hydroxymuconate delta-isomerase activity"/>
    <property type="evidence" value="ECO:0007669"/>
    <property type="project" value="InterPro"/>
</dbReference>